<keyword evidence="1" id="KW-0812">Transmembrane</keyword>
<dbReference type="Proteomes" id="UP001642464">
    <property type="component" value="Unassembled WGS sequence"/>
</dbReference>
<feature type="transmembrane region" description="Helical" evidence="1">
    <location>
        <begin position="164"/>
        <end position="187"/>
    </location>
</feature>
<feature type="transmembrane region" description="Helical" evidence="1">
    <location>
        <begin position="12"/>
        <end position="31"/>
    </location>
</feature>
<evidence type="ECO:0000313" key="3">
    <source>
        <dbReference type="Proteomes" id="UP001642464"/>
    </source>
</evidence>
<comment type="caution">
    <text evidence="2">The sequence shown here is derived from an EMBL/GenBank/DDBJ whole genome shotgun (WGS) entry which is preliminary data.</text>
</comment>
<organism evidence="2 3">
    <name type="scientific">Durusdinium trenchii</name>
    <dbReference type="NCBI Taxonomy" id="1381693"/>
    <lineage>
        <taxon>Eukaryota</taxon>
        <taxon>Sar</taxon>
        <taxon>Alveolata</taxon>
        <taxon>Dinophyceae</taxon>
        <taxon>Suessiales</taxon>
        <taxon>Symbiodiniaceae</taxon>
        <taxon>Durusdinium</taxon>
    </lineage>
</organism>
<keyword evidence="1" id="KW-0472">Membrane</keyword>
<keyword evidence="1" id="KW-1133">Transmembrane helix</keyword>
<dbReference type="EMBL" id="CAXAMM010023413">
    <property type="protein sequence ID" value="CAK9053598.1"/>
    <property type="molecule type" value="Genomic_DNA"/>
</dbReference>
<feature type="transmembrane region" description="Helical" evidence="1">
    <location>
        <begin position="78"/>
        <end position="101"/>
    </location>
</feature>
<sequence>MNAQSPSKLAGSAGSALSGLFAAVGTVAILFAESWPLLIVGWGILAGFLIAIFVGKLRSQPPQGEVKFRIGPAIAQSVVSRSTWLVPLGIGVALLGVVSMVLPDSEMSAPDRYGWGLFLVGAGISSIGVARNDRKALAAGYVCWFLGGAAMVSLTLASPGEPVVIARSLTIGSLMALGGGAAAYVFFRGVTPVYDHGIAYGGQVCPWAQIDRWEIVDVDS</sequence>
<reference evidence="2 3" key="1">
    <citation type="submission" date="2024-02" db="EMBL/GenBank/DDBJ databases">
        <authorList>
            <person name="Chen Y."/>
            <person name="Shah S."/>
            <person name="Dougan E. K."/>
            <person name="Thang M."/>
            <person name="Chan C."/>
        </authorList>
    </citation>
    <scope>NUCLEOTIDE SEQUENCE [LARGE SCALE GENOMIC DNA]</scope>
</reference>
<feature type="transmembrane region" description="Helical" evidence="1">
    <location>
        <begin position="113"/>
        <end position="130"/>
    </location>
</feature>
<proteinExistence type="predicted"/>
<feature type="transmembrane region" description="Helical" evidence="1">
    <location>
        <begin position="37"/>
        <end position="57"/>
    </location>
</feature>
<accession>A0ABP0MR84</accession>
<gene>
    <name evidence="2" type="ORF">SCF082_LOCUS29182</name>
</gene>
<protein>
    <submittedName>
        <fullName evidence="2">Uncharacterized protein</fullName>
    </submittedName>
</protein>
<feature type="transmembrane region" description="Helical" evidence="1">
    <location>
        <begin position="137"/>
        <end position="158"/>
    </location>
</feature>
<keyword evidence="3" id="KW-1185">Reference proteome</keyword>
<feature type="non-terminal residue" evidence="2">
    <location>
        <position position="220"/>
    </location>
</feature>
<evidence type="ECO:0000256" key="1">
    <source>
        <dbReference type="SAM" id="Phobius"/>
    </source>
</evidence>
<evidence type="ECO:0000313" key="2">
    <source>
        <dbReference type="EMBL" id="CAK9053598.1"/>
    </source>
</evidence>
<name>A0ABP0MR84_9DINO</name>